<keyword evidence="2" id="KW-0812">Transmembrane</keyword>
<evidence type="ECO:0000313" key="4">
    <source>
        <dbReference type="Proteomes" id="UP000439903"/>
    </source>
</evidence>
<feature type="region of interest" description="Disordered" evidence="1">
    <location>
        <begin position="224"/>
        <end position="278"/>
    </location>
</feature>
<dbReference type="Proteomes" id="UP000439903">
    <property type="component" value="Unassembled WGS sequence"/>
</dbReference>
<reference evidence="3 4" key="1">
    <citation type="journal article" date="2019" name="Environ. Microbiol.">
        <title>At the nexus of three kingdoms: the genome of the mycorrhizal fungus Gigaspora margarita provides insights into plant, endobacterial and fungal interactions.</title>
        <authorList>
            <person name="Venice F."/>
            <person name="Ghignone S."/>
            <person name="Salvioli di Fossalunga A."/>
            <person name="Amselem J."/>
            <person name="Novero M."/>
            <person name="Xianan X."/>
            <person name="Sedzielewska Toro K."/>
            <person name="Morin E."/>
            <person name="Lipzen A."/>
            <person name="Grigoriev I.V."/>
            <person name="Henrissat B."/>
            <person name="Martin F.M."/>
            <person name="Bonfante P."/>
        </authorList>
    </citation>
    <scope>NUCLEOTIDE SEQUENCE [LARGE SCALE GENOMIC DNA]</scope>
    <source>
        <strain evidence="3 4">BEG34</strain>
    </source>
</reference>
<keyword evidence="4" id="KW-1185">Reference proteome</keyword>
<evidence type="ECO:0000256" key="1">
    <source>
        <dbReference type="SAM" id="MobiDB-lite"/>
    </source>
</evidence>
<dbReference type="SUPFAM" id="SSF101967">
    <property type="entry name" value="Adhesin YadA, collagen-binding domain"/>
    <property type="match status" value="1"/>
</dbReference>
<dbReference type="InterPro" id="IPR011049">
    <property type="entry name" value="Serralysin-like_metalloprot_C"/>
</dbReference>
<organism evidence="3 4">
    <name type="scientific">Gigaspora margarita</name>
    <dbReference type="NCBI Taxonomy" id="4874"/>
    <lineage>
        <taxon>Eukaryota</taxon>
        <taxon>Fungi</taxon>
        <taxon>Fungi incertae sedis</taxon>
        <taxon>Mucoromycota</taxon>
        <taxon>Glomeromycotina</taxon>
        <taxon>Glomeromycetes</taxon>
        <taxon>Diversisporales</taxon>
        <taxon>Gigasporaceae</taxon>
        <taxon>Gigaspora</taxon>
    </lineage>
</organism>
<feature type="transmembrane region" description="Helical" evidence="2">
    <location>
        <begin position="118"/>
        <end position="139"/>
    </location>
</feature>
<feature type="compositionally biased region" description="Polar residues" evidence="1">
    <location>
        <begin position="15"/>
        <end position="34"/>
    </location>
</feature>
<keyword evidence="2" id="KW-0472">Membrane</keyword>
<gene>
    <name evidence="3" type="ORF">F8M41_003256</name>
</gene>
<evidence type="ECO:0000313" key="3">
    <source>
        <dbReference type="EMBL" id="KAF0445065.1"/>
    </source>
</evidence>
<keyword evidence="2" id="KW-1133">Transmembrane helix</keyword>
<feature type="region of interest" description="Disordered" evidence="1">
    <location>
        <begin position="15"/>
        <end position="42"/>
    </location>
</feature>
<evidence type="ECO:0000256" key="2">
    <source>
        <dbReference type="SAM" id="Phobius"/>
    </source>
</evidence>
<name>A0A8H3XC97_GIGMA</name>
<dbReference type="EMBL" id="WTPW01001288">
    <property type="protein sequence ID" value="KAF0445065.1"/>
    <property type="molecule type" value="Genomic_DNA"/>
</dbReference>
<comment type="caution">
    <text evidence="3">The sequence shown here is derived from an EMBL/GenBank/DDBJ whole genome shotgun (WGS) entry which is preliminary data.</text>
</comment>
<dbReference type="OrthoDB" id="2414456at2759"/>
<dbReference type="AlphaFoldDB" id="A0A8H3XC97"/>
<feature type="transmembrane region" description="Helical" evidence="2">
    <location>
        <begin position="80"/>
        <end position="98"/>
    </location>
</feature>
<sequence length="351" mass="38376">MKDIQRIRPLTTGPIESSVRSRQAETSALVQSTPYPKPRQQLISRTPKKSPLPFLVRQLIIKQELPRNKYQDHVNNTKTILIYHVGLFAFLFITTSTQLHREFVMTTLGKRWSPAPTIIHGVEYLIFVFLISGLLRLWYVNYQWKKEENRIAEIRAKIEKELDESTDAPIINPVTNGSNNQVSRLTNDLSRTYDSTTILPNPTVPTSGTASVYAGLSTSTAGPFTSTIGPSTSTIGPSTSTIGPSTSTIGPSTSTIGPSSSTIGPSSSTIGPSTSTIGPSTFTSPSTLFLAQNRALSSQAPISFTNTNIQSTTFAPNAWLRDGSPVQVKVPHAKYRTTPFATPMASNERYE</sequence>
<accession>A0A8H3XC97</accession>
<protein>
    <submittedName>
        <fullName evidence="3">Uncharacterized protein</fullName>
    </submittedName>
</protein>
<proteinExistence type="predicted"/>